<proteinExistence type="inferred from homology"/>
<dbReference type="InterPro" id="IPR015421">
    <property type="entry name" value="PyrdxlP-dep_Trfase_major"/>
</dbReference>
<evidence type="ECO:0000313" key="4">
    <source>
        <dbReference type="EMBL" id="ODV65022.1"/>
    </source>
</evidence>
<dbReference type="RefSeq" id="XP_020074089.1">
    <property type="nucleotide sequence ID" value="XM_020219033.1"/>
</dbReference>
<dbReference type="Gene3D" id="3.90.1150.10">
    <property type="entry name" value="Aspartate Aminotransferase, domain 1"/>
    <property type="match status" value="1"/>
</dbReference>
<keyword evidence="5" id="KW-1185">Reference proteome</keyword>
<dbReference type="GeneID" id="30993583"/>
<protein>
    <submittedName>
        <fullName evidence="4">PLP-dependent transferase</fullName>
    </submittedName>
</protein>
<dbReference type="SUPFAM" id="SSF53383">
    <property type="entry name" value="PLP-dependent transferases"/>
    <property type="match status" value="1"/>
</dbReference>
<dbReference type="PANTHER" id="PTHR43094:SF1">
    <property type="entry name" value="AMINOTRANSFERASE CLASS-III"/>
    <property type="match status" value="1"/>
</dbReference>
<dbReference type="CDD" id="cd00610">
    <property type="entry name" value="OAT_like"/>
    <property type="match status" value="1"/>
</dbReference>
<reference evidence="5" key="1">
    <citation type="submission" date="2016-05" db="EMBL/GenBank/DDBJ databases">
        <title>Comparative genomics of biotechnologically important yeasts.</title>
        <authorList>
            <consortium name="DOE Joint Genome Institute"/>
            <person name="Riley R."/>
            <person name="Haridas S."/>
            <person name="Wolfe K.H."/>
            <person name="Lopes M.R."/>
            <person name="Hittinger C.T."/>
            <person name="Goker M."/>
            <person name="Salamov A."/>
            <person name="Wisecaver J."/>
            <person name="Long T.M."/>
            <person name="Aerts A.L."/>
            <person name="Barry K."/>
            <person name="Choi C."/>
            <person name="Clum A."/>
            <person name="Coughlan A.Y."/>
            <person name="Deshpande S."/>
            <person name="Douglass A.P."/>
            <person name="Hanson S.J."/>
            <person name="Klenk H.-P."/>
            <person name="Labutti K."/>
            <person name="Lapidus A."/>
            <person name="Lindquist E."/>
            <person name="Lipzen A."/>
            <person name="Meier-Kolthoff J.P."/>
            <person name="Ohm R.A."/>
            <person name="Otillar R.P."/>
            <person name="Pangilinan J."/>
            <person name="Peng Y."/>
            <person name="Rokas A."/>
            <person name="Rosa C.A."/>
            <person name="Scheuner C."/>
            <person name="Sibirny A.A."/>
            <person name="Slot J.C."/>
            <person name="Stielow J.B."/>
            <person name="Sun H."/>
            <person name="Kurtzman C.P."/>
            <person name="Blackwell M."/>
            <person name="Grigoriev I.V."/>
            <person name="Jeffries T.W."/>
        </authorList>
    </citation>
    <scope>NUCLEOTIDE SEQUENCE [LARGE SCALE GENOMIC DNA]</scope>
    <source>
        <strain evidence="5">NRRL Y-1933</strain>
    </source>
</reference>
<dbReference type="InterPro" id="IPR015422">
    <property type="entry name" value="PyrdxlP-dep_Trfase_small"/>
</dbReference>
<evidence type="ECO:0000256" key="3">
    <source>
        <dbReference type="RuleBase" id="RU003560"/>
    </source>
</evidence>
<organism evidence="4 5">
    <name type="scientific">Hyphopichia burtonii NRRL Y-1933</name>
    <dbReference type="NCBI Taxonomy" id="984485"/>
    <lineage>
        <taxon>Eukaryota</taxon>
        <taxon>Fungi</taxon>
        <taxon>Dikarya</taxon>
        <taxon>Ascomycota</taxon>
        <taxon>Saccharomycotina</taxon>
        <taxon>Pichiomycetes</taxon>
        <taxon>Debaryomycetaceae</taxon>
        <taxon>Hyphopichia</taxon>
    </lineage>
</organism>
<dbReference type="Pfam" id="PF00202">
    <property type="entry name" value="Aminotran_3"/>
    <property type="match status" value="1"/>
</dbReference>
<gene>
    <name evidence="4" type="ORF">HYPBUDRAFT_114237</name>
</gene>
<dbReference type="GO" id="GO:0005829">
    <property type="term" value="C:cytosol"/>
    <property type="evidence" value="ECO:0007669"/>
    <property type="project" value="TreeGrafter"/>
</dbReference>
<dbReference type="STRING" id="984485.A0A1E4RCN9"/>
<dbReference type="OrthoDB" id="10261433at2759"/>
<dbReference type="NCBIfam" id="NF005685">
    <property type="entry name" value="PRK07483.1"/>
    <property type="match status" value="1"/>
</dbReference>
<evidence type="ECO:0000313" key="5">
    <source>
        <dbReference type="Proteomes" id="UP000095085"/>
    </source>
</evidence>
<dbReference type="InterPro" id="IPR005814">
    <property type="entry name" value="Aminotrans_3"/>
</dbReference>
<dbReference type="GO" id="GO:0030170">
    <property type="term" value="F:pyridoxal phosphate binding"/>
    <property type="evidence" value="ECO:0007669"/>
    <property type="project" value="InterPro"/>
</dbReference>
<dbReference type="EMBL" id="KV454545">
    <property type="protein sequence ID" value="ODV65022.1"/>
    <property type="molecule type" value="Genomic_DNA"/>
</dbReference>
<dbReference type="AlphaFoldDB" id="A0A1E4RCN9"/>
<evidence type="ECO:0000256" key="2">
    <source>
        <dbReference type="ARBA" id="ARBA00022898"/>
    </source>
</evidence>
<dbReference type="Proteomes" id="UP000095085">
    <property type="component" value="Unassembled WGS sequence"/>
</dbReference>
<dbReference type="Gene3D" id="3.40.640.10">
    <property type="entry name" value="Type I PLP-dependent aspartate aminotransferase-like (Major domain)"/>
    <property type="match status" value="1"/>
</dbReference>
<name>A0A1E4RCN9_9ASCO</name>
<keyword evidence="4" id="KW-0808">Transferase</keyword>
<keyword evidence="2 3" id="KW-0663">Pyridoxal phosphate</keyword>
<evidence type="ECO:0000256" key="1">
    <source>
        <dbReference type="ARBA" id="ARBA00008954"/>
    </source>
</evidence>
<dbReference type="InterPro" id="IPR015424">
    <property type="entry name" value="PyrdxlP-dep_Trfase"/>
</dbReference>
<accession>A0A1E4RCN9</accession>
<dbReference type="GO" id="GO:0008483">
    <property type="term" value="F:transaminase activity"/>
    <property type="evidence" value="ECO:0007669"/>
    <property type="project" value="InterPro"/>
</dbReference>
<comment type="similarity">
    <text evidence="1 3">Belongs to the class-III pyridoxal-phosphate-dependent aminotransferase family.</text>
</comment>
<sequence length="459" mass="50786">MTVREVYPEEKISSSSLLHRSLNDSPHLVEKAIGSYLYLQNGTKILDSCGGAAVISVGHLNQTVIDRMADQLRCLTYVHTLEYTSSPSEILAEKLLENYHDQIGKVFFATSGSEASEGAYKLAIQYFFERGLTTKTKFISRNQSYHGNCLAGLSLSGHKGRRAPYEHILNSDFHKISDTNEYRGKLKHESTDDYVKRLVDELESKILEIGPENVAGFFAETIVGATAGCVLPPKNYFKGIRQICDKYDVLLILDEVMCGSGRTGTFFAWEQEDIVPDITCSGKALSSGYAPLSAIFIGHKIIKTLSNGSSAFNNGHTYQSFPLSCAAANVVQDIISENNLLQNVKNQGNYLGECLSRKLQNLKSVGNIRGRGLFWAIEFVKDKLSKEPFDPSVKYGYRVQKTAWSNGLAVYPGSGTIDGHYGDHILIAPSFDVSEDLIETITNIIAQSIQDCENKYLHS</sequence>
<dbReference type="PANTHER" id="PTHR43094">
    <property type="entry name" value="AMINOTRANSFERASE"/>
    <property type="match status" value="1"/>
</dbReference>